<organism evidence="1 2">
    <name type="scientific">Linderina pennispora</name>
    <dbReference type="NCBI Taxonomy" id="61395"/>
    <lineage>
        <taxon>Eukaryota</taxon>
        <taxon>Fungi</taxon>
        <taxon>Fungi incertae sedis</taxon>
        <taxon>Zoopagomycota</taxon>
        <taxon>Kickxellomycotina</taxon>
        <taxon>Kickxellomycetes</taxon>
        <taxon>Kickxellales</taxon>
        <taxon>Kickxellaceae</taxon>
        <taxon>Linderina</taxon>
    </lineage>
</organism>
<gene>
    <name evidence="1" type="ORF">DL89DRAFT_53128</name>
</gene>
<evidence type="ECO:0000313" key="1">
    <source>
        <dbReference type="EMBL" id="ORX67153.1"/>
    </source>
</evidence>
<comment type="caution">
    <text evidence="1">The sequence shown here is derived from an EMBL/GenBank/DDBJ whole genome shotgun (WGS) entry which is preliminary data.</text>
</comment>
<dbReference type="EMBL" id="MCFD01000013">
    <property type="protein sequence ID" value="ORX67153.1"/>
    <property type="molecule type" value="Genomic_DNA"/>
</dbReference>
<proteinExistence type="predicted"/>
<keyword evidence="2" id="KW-1185">Reference proteome</keyword>
<evidence type="ECO:0000313" key="2">
    <source>
        <dbReference type="Proteomes" id="UP000193922"/>
    </source>
</evidence>
<dbReference type="AlphaFoldDB" id="A0A1Y1W0U7"/>
<sequence>MPLRKALRASLFGMVKNNIRTLRMDGGLEIRERLLRRAGMVLVECGEMLGGEMHGGNGVGSAFETLAQYPVALLEPADELHGVRQNDGLAGRALSSARVVAERWITQSRHQRHQLCIALADLVAAALLRRNVVGAPLVLSQNNALRVFLAVSPLDAGHAIVAVTKRHCFLAGLLHGAAVGCRRCARERGCLWRHDRHHWRSRRRPTAGEHSACADNRRFVQRRARKAAAVFPWLVDLVMRRLAFHRHLRLGRSASGTAALLMWAQWGSSPNPWGMRSRSPMASTSGHGHTCQPWRVQPSPGRQASAGRGIDWCSACLTAAPSLAHTSRSGDPGSASARTTPCAVPPTSRCPATRALCCPGCSQSMVAAASGPCRPRCRGYGRQTRQASSCAQSSVFRRELLRRVRDAGWRRPWCPAFRRPLPCPCPCWSGHCVR</sequence>
<dbReference type="Proteomes" id="UP000193922">
    <property type="component" value="Unassembled WGS sequence"/>
</dbReference>
<protein>
    <submittedName>
        <fullName evidence="1">Uncharacterized protein</fullName>
    </submittedName>
</protein>
<reference evidence="1 2" key="1">
    <citation type="submission" date="2016-07" db="EMBL/GenBank/DDBJ databases">
        <title>Pervasive Adenine N6-methylation of Active Genes in Fungi.</title>
        <authorList>
            <consortium name="DOE Joint Genome Institute"/>
            <person name="Mondo S.J."/>
            <person name="Dannebaum R.O."/>
            <person name="Kuo R.C."/>
            <person name="Labutti K."/>
            <person name="Haridas S."/>
            <person name="Kuo A."/>
            <person name="Salamov A."/>
            <person name="Ahrendt S.R."/>
            <person name="Lipzen A."/>
            <person name="Sullivan W."/>
            <person name="Andreopoulos W.B."/>
            <person name="Clum A."/>
            <person name="Lindquist E."/>
            <person name="Daum C."/>
            <person name="Ramamoorthy G.K."/>
            <person name="Gryganskyi A."/>
            <person name="Culley D."/>
            <person name="Magnuson J.K."/>
            <person name="James T.Y."/>
            <person name="O'Malley M.A."/>
            <person name="Stajich J.E."/>
            <person name="Spatafora J.W."/>
            <person name="Visel A."/>
            <person name="Grigoriev I.V."/>
        </authorList>
    </citation>
    <scope>NUCLEOTIDE SEQUENCE [LARGE SCALE GENOMIC DNA]</scope>
    <source>
        <strain evidence="1 2">ATCC 12442</strain>
    </source>
</reference>
<dbReference type="GeneID" id="63808432"/>
<accession>A0A1Y1W0U7</accession>
<name>A0A1Y1W0U7_9FUNG</name>
<dbReference type="RefSeq" id="XP_040741075.1">
    <property type="nucleotide sequence ID" value="XM_040891784.1"/>
</dbReference>